<dbReference type="InterPro" id="IPR036097">
    <property type="entry name" value="HisK_dim/P_sf"/>
</dbReference>
<feature type="domain" description="PAS" evidence="2">
    <location>
        <begin position="207"/>
        <end position="303"/>
    </location>
</feature>
<keyword evidence="1" id="KW-1133">Transmembrane helix</keyword>
<dbReference type="InterPro" id="IPR000014">
    <property type="entry name" value="PAS"/>
</dbReference>
<dbReference type="Pfam" id="PF20969">
    <property type="entry name" value="MASE11"/>
    <property type="match status" value="1"/>
</dbReference>
<feature type="transmembrane region" description="Helical" evidence="1">
    <location>
        <begin position="49"/>
        <end position="66"/>
    </location>
</feature>
<feature type="transmembrane region" description="Helical" evidence="1">
    <location>
        <begin position="96"/>
        <end position="114"/>
    </location>
</feature>
<gene>
    <name evidence="4" type="ORF">GCM10023149_09260</name>
</gene>
<feature type="transmembrane region" description="Helical" evidence="1">
    <location>
        <begin position="24"/>
        <end position="42"/>
    </location>
</feature>
<feature type="transmembrane region" description="Helical" evidence="1">
    <location>
        <begin position="134"/>
        <end position="154"/>
    </location>
</feature>
<dbReference type="EMBL" id="BAABFT010000002">
    <property type="protein sequence ID" value="GAA4313481.1"/>
    <property type="molecule type" value="Genomic_DNA"/>
</dbReference>
<evidence type="ECO:0008006" key="6">
    <source>
        <dbReference type="Google" id="ProtNLM"/>
    </source>
</evidence>
<name>A0ABP8FYS6_9SPHI</name>
<sequence>MFAMPLSLIALIPSVFVEYREGQIFLVVFDILALLVVGFITLSRRLTLYFRKITVAITIALVAVVLTASLGSFSMGCIYLFSLSVFAALQFEDRLAYGSIAVNLLICLGFGIVINYNLLDIPITHSVTFSHWVIYSSNFLFMDLVVVTLIRQILNGLQRTMRKEALLFSNLQKELAERKRLNVSLKDSEEHYKTLFFQSPSPKLIFDMDTLQFLQVNKAAVRNYNYTEQEFLSMKLSDIHPDEKIEEMLHHLSAPVNYNDVLPAYTTQHLAKHGKRIHAEITRSDIRFEGRQARMIVATDISQLVSHTDAIRKQNDKLKEIAHMQSHVIRLPLTRIMSLSGLINDELSEQADPQLLRYLNISVNDLDEAVKKIVHHSEEIMAEINAEDMR</sequence>
<evidence type="ECO:0000259" key="2">
    <source>
        <dbReference type="Pfam" id="PF13426"/>
    </source>
</evidence>
<evidence type="ECO:0000313" key="5">
    <source>
        <dbReference type="Proteomes" id="UP001500582"/>
    </source>
</evidence>
<evidence type="ECO:0000259" key="3">
    <source>
        <dbReference type="Pfam" id="PF20969"/>
    </source>
</evidence>
<keyword evidence="1" id="KW-0812">Transmembrane</keyword>
<accession>A0ABP8FYS6</accession>
<dbReference type="Gene3D" id="3.30.450.20">
    <property type="entry name" value="PAS domain"/>
    <property type="match status" value="1"/>
</dbReference>
<comment type="caution">
    <text evidence="4">The sequence shown here is derived from an EMBL/GenBank/DDBJ whole genome shotgun (WGS) entry which is preliminary data.</text>
</comment>
<keyword evidence="5" id="KW-1185">Reference proteome</keyword>
<dbReference type="SUPFAM" id="SSF55785">
    <property type="entry name" value="PYP-like sensor domain (PAS domain)"/>
    <property type="match status" value="1"/>
</dbReference>
<dbReference type="SUPFAM" id="SSF47384">
    <property type="entry name" value="Homodimeric domain of signal transducing histidine kinase"/>
    <property type="match status" value="1"/>
</dbReference>
<organism evidence="4 5">
    <name type="scientific">Mucilaginibacter gynuensis</name>
    <dbReference type="NCBI Taxonomy" id="1302236"/>
    <lineage>
        <taxon>Bacteria</taxon>
        <taxon>Pseudomonadati</taxon>
        <taxon>Bacteroidota</taxon>
        <taxon>Sphingobacteriia</taxon>
        <taxon>Sphingobacteriales</taxon>
        <taxon>Sphingobacteriaceae</taxon>
        <taxon>Mucilaginibacter</taxon>
    </lineage>
</organism>
<proteinExistence type="predicted"/>
<dbReference type="NCBIfam" id="TIGR00229">
    <property type="entry name" value="sensory_box"/>
    <property type="match status" value="1"/>
</dbReference>
<dbReference type="InterPro" id="IPR048437">
    <property type="entry name" value="MASE11"/>
</dbReference>
<dbReference type="Proteomes" id="UP001500582">
    <property type="component" value="Unassembled WGS sequence"/>
</dbReference>
<feature type="domain" description="MASE11" evidence="3">
    <location>
        <begin position="3"/>
        <end position="157"/>
    </location>
</feature>
<keyword evidence="1" id="KW-0472">Membrane</keyword>
<protein>
    <recommendedName>
        <fullName evidence="6">PAS domain S-box-containing protein</fullName>
    </recommendedName>
</protein>
<reference evidence="5" key="1">
    <citation type="journal article" date="2019" name="Int. J. Syst. Evol. Microbiol.">
        <title>The Global Catalogue of Microorganisms (GCM) 10K type strain sequencing project: providing services to taxonomists for standard genome sequencing and annotation.</title>
        <authorList>
            <consortium name="The Broad Institute Genomics Platform"/>
            <consortium name="The Broad Institute Genome Sequencing Center for Infectious Disease"/>
            <person name="Wu L."/>
            <person name="Ma J."/>
        </authorList>
    </citation>
    <scope>NUCLEOTIDE SEQUENCE [LARGE SCALE GENOMIC DNA]</scope>
    <source>
        <strain evidence="5">JCM 17705</strain>
    </source>
</reference>
<dbReference type="Pfam" id="PF13426">
    <property type="entry name" value="PAS_9"/>
    <property type="match status" value="1"/>
</dbReference>
<evidence type="ECO:0000313" key="4">
    <source>
        <dbReference type="EMBL" id="GAA4313481.1"/>
    </source>
</evidence>
<evidence type="ECO:0000256" key="1">
    <source>
        <dbReference type="SAM" id="Phobius"/>
    </source>
</evidence>
<dbReference type="InterPro" id="IPR035965">
    <property type="entry name" value="PAS-like_dom_sf"/>
</dbReference>